<dbReference type="OrthoDB" id="6107776at2"/>
<evidence type="ECO:0000256" key="1">
    <source>
        <dbReference type="SAM" id="Phobius"/>
    </source>
</evidence>
<dbReference type="Pfam" id="PF11351">
    <property type="entry name" value="GTA_holin_3TM"/>
    <property type="match status" value="1"/>
</dbReference>
<dbReference type="STRING" id="517418.Ctha_1047"/>
<organism evidence="2 3">
    <name type="scientific">Chloroherpeton thalassium (strain ATCC 35110 / GB-78)</name>
    <dbReference type="NCBI Taxonomy" id="517418"/>
    <lineage>
        <taxon>Bacteria</taxon>
        <taxon>Pseudomonadati</taxon>
        <taxon>Chlorobiota</taxon>
        <taxon>Chlorobiia</taxon>
        <taxon>Chlorobiales</taxon>
        <taxon>Chloroherpetonaceae</taxon>
        <taxon>Chloroherpeton</taxon>
    </lineage>
</organism>
<dbReference type="HOGENOM" id="CLU_1650967_0_0_10"/>
<evidence type="ECO:0000313" key="3">
    <source>
        <dbReference type="Proteomes" id="UP000001208"/>
    </source>
</evidence>
<protein>
    <recommendedName>
        <fullName evidence="4">Holin of 3TMs, for gene-transfer release</fullName>
    </recommendedName>
</protein>
<keyword evidence="1" id="KW-1133">Transmembrane helix</keyword>
<dbReference type="EMBL" id="CP001100">
    <property type="protein sequence ID" value="ACF13511.1"/>
    <property type="molecule type" value="Genomic_DNA"/>
</dbReference>
<proteinExistence type="predicted"/>
<name>B3QXY3_CHLT3</name>
<keyword evidence="1" id="KW-0472">Membrane</keyword>
<keyword evidence="1" id="KW-0812">Transmembrane</keyword>
<feature type="transmembrane region" description="Helical" evidence="1">
    <location>
        <begin position="118"/>
        <end position="135"/>
    </location>
</feature>
<keyword evidence="3" id="KW-1185">Reference proteome</keyword>
<evidence type="ECO:0008006" key="4">
    <source>
        <dbReference type="Google" id="ProtNLM"/>
    </source>
</evidence>
<feature type="transmembrane region" description="Helical" evidence="1">
    <location>
        <begin position="83"/>
        <end position="106"/>
    </location>
</feature>
<dbReference type="RefSeq" id="WP_012499595.1">
    <property type="nucleotide sequence ID" value="NC_011026.1"/>
</dbReference>
<reference evidence="2 3" key="1">
    <citation type="submission" date="2008-06" db="EMBL/GenBank/DDBJ databases">
        <title>Complete sequence of Chloroherpeton thalassium ATCC 35110.</title>
        <authorList>
            <consortium name="US DOE Joint Genome Institute"/>
            <person name="Lucas S."/>
            <person name="Copeland A."/>
            <person name="Lapidus A."/>
            <person name="Glavina del Rio T."/>
            <person name="Dalin E."/>
            <person name="Tice H."/>
            <person name="Bruce D."/>
            <person name="Goodwin L."/>
            <person name="Pitluck S."/>
            <person name="Schmutz J."/>
            <person name="Larimer F."/>
            <person name="Land M."/>
            <person name="Hauser L."/>
            <person name="Kyrpides N."/>
            <person name="Mikhailova N."/>
            <person name="Liu Z."/>
            <person name="Li T."/>
            <person name="Zhao F."/>
            <person name="Overmann J."/>
            <person name="Bryant D.A."/>
            <person name="Richardson P."/>
        </authorList>
    </citation>
    <scope>NUCLEOTIDE SEQUENCE [LARGE SCALE GENOMIC DNA]</scope>
    <source>
        <strain evidence="3">ATCC 35110 / GB-78</strain>
    </source>
</reference>
<dbReference type="Proteomes" id="UP000001208">
    <property type="component" value="Chromosome"/>
</dbReference>
<sequence>MSVFGIFGDAFSGILEGVNSLVSKFKLSPKEQEAFELQVKALLQQQHAELEATYRKEVEAKMEIMKAELVQGDTYTKRARPTIVYAGLIFIFIVHVLFPIIVYLSGHPVPDIQLPDDFWWAWGSVVSVYGIGRSVEKFGAQNKVTNLITGTDAYKLNKEKLVKG</sequence>
<dbReference type="eggNOG" id="ENOG50330CZ">
    <property type="taxonomic scope" value="Bacteria"/>
</dbReference>
<dbReference type="InterPro" id="IPR021497">
    <property type="entry name" value="GTA_holin_3TM"/>
</dbReference>
<dbReference type="AlphaFoldDB" id="B3QXY3"/>
<accession>B3QXY3</accession>
<evidence type="ECO:0000313" key="2">
    <source>
        <dbReference type="EMBL" id="ACF13511.1"/>
    </source>
</evidence>
<dbReference type="KEGG" id="cts:Ctha_1047"/>
<gene>
    <name evidence="2" type="ordered locus">Ctha_1047</name>
</gene>